<protein>
    <recommendedName>
        <fullName evidence="3">C1q domain-containing protein</fullName>
    </recommendedName>
</protein>
<name>A0A7G8PXH8_9FLAO</name>
<proteinExistence type="predicted"/>
<dbReference type="EMBL" id="CP052909">
    <property type="protein sequence ID" value="QNJ99044.1"/>
    <property type="molecule type" value="Genomic_DNA"/>
</dbReference>
<dbReference type="AlphaFoldDB" id="A0A7G8PXH8"/>
<dbReference type="SUPFAM" id="SSF49842">
    <property type="entry name" value="TNF-like"/>
    <property type="match status" value="1"/>
</dbReference>
<keyword evidence="2" id="KW-1185">Reference proteome</keyword>
<dbReference type="RefSeq" id="WP_186989204.1">
    <property type="nucleotide sequence ID" value="NZ_CP052909.1"/>
</dbReference>
<dbReference type="KEGG" id="alti:ALE3EI_2508"/>
<evidence type="ECO:0000313" key="1">
    <source>
        <dbReference type="EMBL" id="QNJ99044.1"/>
    </source>
</evidence>
<accession>A0A7G8PXH8</accession>
<sequence>MKEAILLVIFILFTSLSIDAQVGVGTTTPDASSALDISATDKGILIPRVSLGDVTSTMLDGTNTAASGLLIYNTNASVSGGSGVGYYYFNGTIWERLVTTSTASDDADWYEEGTTSAPNDINDEIYTLGNVAIGKNNATYPLDVEATSGIRAISARISGADNTTAYGIYSQNSNTGSGNHHGSYNLVDGVGTGAHYGVSNFLNGSNSSAKYGVRNTLSSSGTKYGIWNDIQNSTNNLVAGVHNEINSSGTGLVRGFYNDMTDTNSGFLLGLQNQLSGTGSGDHFGVSNSLTGSGGGRKVGSYNFVNPSAGGTHYGVLSNVLKPASFAGFFVGDVAIGTNNPFGTGTPDHYIFPASRGTNAQVMQTDGSGNISWVDPSTLDDEDWVIDTTGSTILYPTNTTDNVAIGKTTANAKLDVENDTSGIAGSFTQLGSTGNSGNITNTVLGTTGNITGISNNLLVDGTGDKTGIHNNIDFGTVGATGLKKGVFNEIESANGDTMGVNNVLTGISAGFQYGSYNSISVSGNGSHYGTLNQLIGTGAGNQFGTLNQMRNTGSTAQFATYNSFSNSSTGDQTGVRNDMLSTANSEHKGMYTQFTGSGAGPQIGVENRLAGTGNGTKTGVYNNIIDSGNGIHYGVRNSLSGSGTGVKYGLYNFINNTAGGTHYGVYSSVLKTNSFAGYFQGAVAIGTNGSNTYTFPASRGTANQIIQTDGAGNLSWVDPINEDKAIVRLGRSSNLGGMTTNSETALIMNTAIFNLGGGLHNTSTGAYTIPYSGVYNIIANLNFSFSSASSNNAVCLFRVYVNGSYYDQIYNQKEAATSASWGINYNYNIHLSLNAGDVVTFRILPVFSGPSSPQITSNATNVVIKKEY</sequence>
<evidence type="ECO:0000313" key="2">
    <source>
        <dbReference type="Proteomes" id="UP000515514"/>
    </source>
</evidence>
<reference evidence="1 2" key="1">
    <citation type="submission" date="2020-04" db="EMBL/GenBank/DDBJ databases">
        <title>Genome sequence of Altibacter aquimarinus strain ALE3EI.</title>
        <authorList>
            <person name="Oh H.-M."/>
            <person name="Jang D."/>
        </authorList>
    </citation>
    <scope>NUCLEOTIDE SEQUENCE [LARGE SCALE GENOMIC DNA]</scope>
    <source>
        <strain evidence="1 2">ALE3EI</strain>
    </source>
</reference>
<gene>
    <name evidence="1" type="ORF">ALE3EI_2508</name>
</gene>
<evidence type="ECO:0008006" key="3">
    <source>
        <dbReference type="Google" id="ProtNLM"/>
    </source>
</evidence>
<dbReference type="Proteomes" id="UP000515514">
    <property type="component" value="Chromosome"/>
</dbReference>
<organism evidence="1 2">
    <name type="scientific">Constantimarinum furrinae</name>
    <dbReference type="NCBI Taxonomy" id="2562285"/>
    <lineage>
        <taxon>Bacteria</taxon>
        <taxon>Pseudomonadati</taxon>
        <taxon>Bacteroidota</taxon>
        <taxon>Flavobacteriia</taxon>
        <taxon>Flavobacteriales</taxon>
        <taxon>Flavobacteriaceae</taxon>
        <taxon>Altibacter/Constantimarinum group</taxon>
        <taxon>Constantimarinum</taxon>
    </lineage>
</organism>
<dbReference type="InterPro" id="IPR008983">
    <property type="entry name" value="Tumour_necrosis_fac-like_dom"/>
</dbReference>